<evidence type="ECO:0000259" key="1">
    <source>
        <dbReference type="Pfam" id="PF19694"/>
    </source>
</evidence>
<dbReference type="InterPro" id="IPR045676">
    <property type="entry name" value="DUF6194"/>
</dbReference>
<reference evidence="2 3" key="1">
    <citation type="submission" date="2023-07" db="EMBL/GenBank/DDBJ databases">
        <title>Sequencing the genomes of 1000 actinobacteria strains.</title>
        <authorList>
            <person name="Klenk H.-P."/>
        </authorList>
    </citation>
    <scope>NUCLEOTIDE SEQUENCE [LARGE SCALE GENOMIC DNA]</scope>
    <source>
        <strain evidence="2 3">DSM 43749</strain>
    </source>
</reference>
<feature type="domain" description="DUF6194" evidence="1">
    <location>
        <begin position="1"/>
        <end position="139"/>
    </location>
</feature>
<organism evidence="2 3">
    <name type="scientific">Saccharothrix longispora</name>
    <dbReference type="NCBI Taxonomy" id="33920"/>
    <lineage>
        <taxon>Bacteria</taxon>
        <taxon>Bacillati</taxon>
        <taxon>Actinomycetota</taxon>
        <taxon>Actinomycetes</taxon>
        <taxon>Pseudonocardiales</taxon>
        <taxon>Pseudonocardiaceae</taxon>
        <taxon>Saccharothrix</taxon>
    </lineage>
</organism>
<evidence type="ECO:0000313" key="2">
    <source>
        <dbReference type="EMBL" id="MDR6596418.1"/>
    </source>
</evidence>
<keyword evidence="3" id="KW-1185">Reference proteome</keyword>
<evidence type="ECO:0000313" key="3">
    <source>
        <dbReference type="Proteomes" id="UP001268819"/>
    </source>
</evidence>
<comment type="caution">
    <text evidence="2">The sequence shown here is derived from an EMBL/GenBank/DDBJ whole genome shotgun (WGS) entry which is preliminary data.</text>
</comment>
<sequence>MDAERVTRYIDETFDGVRAPEANGDTFFLYDPDGDLPPERQVPFATIVTGDAYDDSSALDGTDDYRLNIGLTRAGYAAVVGSAPGEVDHAARDVLMPHPVYAGLHWVCVVSPSDATFEAVRPLLAEAHAFAARKHANHARRAGVGRDGPHRAG</sequence>
<proteinExistence type="predicted"/>
<dbReference type="Pfam" id="PF19694">
    <property type="entry name" value="DUF6194"/>
    <property type="match status" value="1"/>
</dbReference>
<dbReference type="EMBL" id="JAVDSG010000001">
    <property type="protein sequence ID" value="MDR6596418.1"/>
    <property type="molecule type" value="Genomic_DNA"/>
</dbReference>
<dbReference type="RefSeq" id="WP_310309503.1">
    <property type="nucleotide sequence ID" value="NZ_BAAAXB010000001.1"/>
</dbReference>
<accession>A0ABU1Q0I9</accession>
<protein>
    <recommendedName>
        <fullName evidence="1">DUF6194 domain-containing protein</fullName>
    </recommendedName>
</protein>
<name>A0ABU1Q0I9_9PSEU</name>
<gene>
    <name evidence="2" type="ORF">J2S66_004802</name>
</gene>
<dbReference type="Proteomes" id="UP001268819">
    <property type="component" value="Unassembled WGS sequence"/>
</dbReference>